<reference evidence="1" key="2">
    <citation type="journal article" date="2015" name="Data Brief">
        <title>Shoot transcriptome of the giant reed, Arundo donax.</title>
        <authorList>
            <person name="Barrero R.A."/>
            <person name="Guerrero F.D."/>
            <person name="Moolhuijzen P."/>
            <person name="Goolsby J.A."/>
            <person name="Tidwell J."/>
            <person name="Bellgard S.E."/>
            <person name="Bellgard M.I."/>
        </authorList>
    </citation>
    <scope>NUCLEOTIDE SEQUENCE</scope>
    <source>
        <tissue evidence="1">Shoot tissue taken approximately 20 cm above the soil surface</tissue>
    </source>
</reference>
<dbReference type="EMBL" id="GBRH01169857">
    <property type="protein sequence ID" value="JAE28039.1"/>
    <property type="molecule type" value="Transcribed_RNA"/>
</dbReference>
<proteinExistence type="predicted"/>
<name>A0A0A9GWW5_ARUDO</name>
<protein>
    <submittedName>
        <fullName evidence="1">Uncharacterized protein</fullName>
    </submittedName>
</protein>
<evidence type="ECO:0000313" key="1">
    <source>
        <dbReference type="EMBL" id="JAE28039.1"/>
    </source>
</evidence>
<accession>A0A0A9GWW5</accession>
<sequence length="48" mass="5703">MMIKRNKHGKLCFKLTGKISFGAGIILRQWFHPLDNKFRQNSHRFLST</sequence>
<organism evidence="1">
    <name type="scientific">Arundo donax</name>
    <name type="common">Giant reed</name>
    <name type="synonym">Donax arundinaceus</name>
    <dbReference type="NCBI Taxonomy" id="35708"/>
    <lineage>
        <taxon>Eukaryota</taxon>
        <taxon>Viridiplantae</taxon>
        <taxon>Streptophyta</taxon>
        <taxon>Embryophyta</taxon>
        <taxon>Tracheophyta</taxon>
        <taxon>Spermatophyta</taxon>
        <taxon>Magnoliopsida</taxon>
        <taxon>Liliopsida</taxon>
        <taxon>Poales</taxon>
        <taxon>Poaceae</taxon>
        <taxon>PACMAD clade</taxon>
        <taxon>Arundinoideae</taxon>
        <taxon>Arundineae</taxon>
        <taxon>Arundo</taxon>
    </lineage>
</organism>
<reference evidence="1" key="1">
    <citation type="submission" date="2014-09" db="EMBL/GenBank/DDBJ databases">
        <authorList>
            <person name="Magalhaes I.L.F."/>
            <person name="Oliveira U."/>
            <person name="Santos F.R."/>
            <person name="Vidigal T.H.D.A."/>
            <person name="Brescovit A.D."/>
            <person name="Santos A.J."/>
        </authorList>
    </citation>
    <scope>NUCLEOTIDE SEQUENCE</scope>
    <source>
        <tissue evidence="1">Shoot tissue taken approximately 20 cm above the soil surface</tissue>
    </source>
</reference>
<dbReference type="AlphaFoldDB" id="A0A0A9GWW5"/>